<dbReference type="STRING" id="483216.BACEGG_00569"/>
<reference evidence="1 2" key="1">
    <citation type="submission" date="2018-06" db="EMBL/GenBank/DDBJ databases">
        <authorList>
            <consortium name="Pathogen Informatics"/>
            <person name="Doyle S."/>
        </authorList>
    </citation>
    <scope>NUCLEOTIDE SEQUENCE [LARGE SCALE GENOMIC DNA]</scope>
    <source>
        <strain evidence="1 2">NCTC11155</strain>
    </source>
</reference>
<name>A0A380YKB7_9BACE</name>
<organism evidence="1 2">
    <name type="scientific">Bacteroides eggerthii</name>
    <dbReference type="NCBI Taxonomy" id="28111"/>
    <lineage>
        <taxon>Bacteria</taxon>
        <taxon>Pseudomonadati</taxon>
        <taxon>Bacteroidota</taxon>
        <taxon>Bacteroidia</taxon>
        <taxon>Bacteroidales</taxon>
        <taxon>Bacteroidaceae</taxon>
        <taxon>Bacteroides</taxon>
    </lineage>
</organism>
<proteinExistence type="predicted"/>
<dbReference type="Proteomes" id="UP000254424">
    <property type="component" value="Unassembled WGS sequence"/>
</dbReference>
<accession>A0A380YKB7</accession>
<dbReference type="EMBL" id="UFSX01000001">
    <property type="protein sequence ID" value="SUV28091.1"/>
    <property type="molecule type" value="Genomic_DNA"/>
</dbReference>
<evidence type="ECO:0000313" key="1">
    <source>
        <dbReference type="EMBL" id="SUV28091.1"/>
    </source>
</evidence>
<evidence type="ECO:0000313" key="2">
    <source>
        <dbReference type="Proteomes" id="UP000254424"/>
    </source>
</evidence>
<protein>
    <submittedName>
        <fullName evidence="1">Uncharacterized protein</fullName>
    </submittedName>
</protein>
<sequence length="43" mass="5006">MADTPITSEICVYKEYDSKEDVNRNNVGYSIREQAIKHLMKSK</sequence>
<dbReference type="AlphaFoldDB" id="A0A380YKB7"/>
<gene>
    <name evidence="1" type="ORF">NCTC11155_00037</name>
</gene>